<dbReference type="InterPro" id="IPR008699">
    <property type="entry name" value="NDUFB8"/>
</dbReference>
<dbReference type="PANTHER" id="PTHR12840:SF1">
    <property type="entry name" value="NADH DEHYDROGENASE [UBIQUINONE] 1 BETA SUBCOMPLEX SUBUNIT 8, MITOCHONDRIAL"/>
    <property type="match status" value="1"/>
</dbReference>
<evidence type="ECO:0000256" key="1">
    <source>
        <dbReference type="SAM" id="MobiDB-lite"/>
    </source>
</evidence>
<sequence>MHTSWPDRDWLGSPMRQGGCPAWKRTRLRSQGKTNKTQTMTHLPLTRAINRSTKNLLKTIPRRTYATDSPQLISPTKEISVPADRTAYEFKALNEPDPQLDGLGYPRVESLSRQWRNPYAKWDDPQERVNFDEPLHAEEEMMGMWAPDVHRISVSTALKGMAVAFSGVGAILLAAGYMAPSSPVVPRTFPYDGLSRELGGPGQGVKRNSRSEEESD</sequence>
<feature type="compositionally biased region" description="Basic and acidic residues" evidence="1">
    <location>
        <begin position="1"/>
        <end position="10"/>
    </location>
</feature>
<evidence type="ECO:0000313" key="3">
    <source>
        <dbReference type="Proteomes" id="UP000238274"/>
    </source>
</evidence>
<feature type="region of interest" description="Disordered" evidence="1">
    <location>
        <begin position="189"/>
        <end position="216"/>
    </location>
</feature>
<dbReference type="EMBL" id="PKSM01000062">
    <property type="protein sequence ID" value="POW18632.1"/>
    <property type="molecule type" value="Genomic_DNA"/>
</dbReference>
<protein>
    <submittedName>
        <fullName evidence="2">Uncharacterized protein</fullName>
    </submittedName>
</protein>
<keyword evidence="3" id="KW-1185">Reference proteome</keyword>
<dbReference type="OrthoDB" id="2014058at2759"/>
<dbReference type="GO" id="GO:0005739">
    <property type="term" value="C:mitochondrion"/>
    <property type="evidence" value="ECO:0007669"/>
    <property type="project" value="InterPro"/>
</dbReference>
<dbReference type="VEuPathDB" id="FungiDB:PSTT_07211"/>
<feature type="region of interest" description="Disordered" evidence="1">
    <location>
        <begin position="1"/>
        <end position="36"/>
    </location>
</feature>
<dbReference type="Pfam" id="PF05821">
    <property type="entry name" value="NDUF_B8"/>
    <property type="match status" value="1"/>
</dbReference>
<accession>A0A2S4WA40</accession>
<evidence type="ECO:0000313" key="2">
    <source>
        <dbReference type="EMBL" id="POW18632.1"/>
    </source>
</evidence>
<comment type="caution">
    <text evidence="2">The sequence shown here is derived from an EMBL/GenBank/DDBJ whole genome shotgun (WGS) entry which is preliminary data.</text>
</comment>
<dbReference type="PANTHER" id="PTHR12840">
    <property type="entry name" value="NADH-UBIQUINONE OXIDOREDUCTASE ASHI SUBUNIT"/>
    <property type="match status" value="1"/>
</dbReference>
<dbReference type="AlphaFoldDB" id="A0A2S4WA40"/>
<dbReference type="Proteomes" id="UP000238274">
    <property type="component" value="Unassembled WGS sequence"/>
</dbReference>
<reference evidence="3" key="2">
    <citation type="journal article" date="2018" name="BMC Genomics">
        <title>Genomic insights into host adaptation between the wheat stripe rust pathogen (Puccinia striiformis f. sp. tritici) and the barley stripe rust pathogen (Puccinia striiformis f. sp. hordei).</title>
        <authorList>
            <person name="Xia C."/>
            <person name="Wang M."/>
            <person name="Yin C."/>
            <person name="Cornejo O.E."/>
            <person name="Hulbert S.H."/>
            <person name="Chen X."/>
        </authorList>
    </citation>
    <scope>NUCLEOTIDE SEQUENCE [LARGE SCALE GENOMIC DNA]</scope>
    <source>
        <strain evidence="3">93TX-2</strain>
    </source>
</reference>
<dbReference type="VEuPathDB" id="FungiDB:PSHT_05629"/>
<reference evidence="3" key="3">
    <citation type="journal article" date="2018" name="Mol. Plant Microbe Interact.">
        <title>Genome sequence resources for the wheat stripe rust pathogen (Puccinia striiformis f. sp. tritici) and the barley stripe rust pathogen (Puccinia striiformis f. sp. hordei).</title>
        <authorList>
            <person name="Xia C."/>
            <person name="Wang M."/>
            <person name="Yin C."/>
            <person name="Cornejo O.E."/>
            <person name="Hulbert S.H."/>
            <person name="Chen X."/>
        </authorList>
    </citation>
    <scope>NUCLEOTIDE SEQUENCE [LARGE SCALE GENOMIC DNA]</scope>
    <source>
        <strain evidence="3">93TX-2</strain>
    </source>
</reference>
<name>A0A2S4WA40_9BASI</name>
<organism evidence="2 3">
    <name type="scientific">Puccinia striiformis</name>
    <dbReference type="NCBI Taxonomy" id="27350"/>
    <lineage>
        <taxon>Eukaryota</taxon>
        <taxon>Fungi</taxon>
        <taxon>Dikarya</taxon>
        <taxon>Basidiomycota</taxon>
        <taxon>Pucciniomycotina</taxon>
        <taxon>Pucciniomycetes</taxon>
        <taxon>Pucciniales</taxon>
        <taxon>Pucciniaceae</taxon>
        <taxon>Puccinia</taxon>
    </lineage>
</organism>
<proteinExistence type="predicted"/>
<gene>
    <name evidence="2" type="ORF">PSHT_05629</name>
</gene>
<reference evidence="2 3" key="1">
    <citation type="submission" date="2017-12" db="EMBL/GenBank/DDBJ databases">
        <title>Gene loss provides genomic basis for host adaptation in cereal stripe rust fungi.</title>
        <authorList>
            <person name="Xia C."/>
        </authorList>
    </citation>
    <scope>NUCLEOTIDE SEQUENCE [LARGE SCALE GENOMIC DNA]</scope>
    <source>
        <strain evidence="2 3">93TX-2</strain>
    </source>
</reference>